<keyword evidence="7" id="KW-1185">Reference proteome</keyword>
<sequence length="403" mass="42154">MASTALDRIDAFRIARLPDIRFGDGSIHLLPTLIADHGKRVMVVTGKRSFVESQHWSELVAALEAQGATWHHVTIEGEPSPQRVDAIVSEHSDRDIDVVVAIGGGSVLDAAKAVAGLLRPGNSVMDHLEGAGHGLPYRGPAVPLIAVPTTAGTGSEATKNAVLSVQGADGFKKSFRDERLVAAVALVDPELLTRCPKAQIAANGMDAFTQLLESYVSLNASPATDALAWSGMRAFCCGFWAAWEADHAAADRGYGQLAYASLMSGITLAQAGLGSVHGLASPLGAFFPIPHGTVCGTLVAEATSINVAALRQRNAGGVALTKFGEVGRLVSGAPELSDSDACDALVATLREWTQRLEMPRLGAYGIGHSDIERVVAGARGGSMKTNPLELTDAELGDLLTRRL</sequence>
<comment type="similarity">
    <text evidence="2">Belongs to the iron-containing alcohol dehydrogenase family.</text>
</comment>
<dbReference type="EMBL" id="QPII01000013">
    <property type="protein sequence ID" value="RCV87827.1"/>
    <property type="molecule type" value="Genomic_DNA"/>
</dbReference>
<dbReference type="OrthoDB" id="9815791at2"/>
<dbReference type="CDD" id="cd08183">
    <property type="entry name" value="Fe-ADH-like"/>
    <property type="match status" value="1"/>
</dbReference>
<organism evidence="6 7">
    <name type="scientific">Billgrantia montanilacus</name>
    <dbReference type="NCBI Taxonomy" id="2282305"/>
    <lineage>
        <taxon>Bacteria</taxon>
        <taxon>Pseudomonadati</taxon>
        <taxon>Pseudomonadota</taxon>
        <taxon>Gammaproteobacteria</taxon>
        <taxon>Oceanospirillales</taxon>
        <taxon>Halomonadaceae</taxon>
        <taxon>Billgrantia</taxon>
    </lineage>
</organism>
<feature type="domain" description="Alcohol dehydrogenase iron-type/glycerol dehydrogenase GldA" evidence="4">
    <location>
        <begin position="19"/>
        <end position="189"/>
    </location>
</feature>
<dbReference type="SUPFAM" id="SSF56796">
    <property type="entry name" value="Dehydroquinate synthase-like"/>
    <property type="match status" value="1"/>
</dbReference>
<keyword evidence="3" id="KW-0560">Oxidoreductase</keyword>
<dbReference type="Proteomes" id="UP000252405">
    <property type="component" value="Unassembled WGS sequence"/>
</dbReference>
<dbReference type="Pfam" id="PF25137">
    <property type="entry name" value="ADH_Fe_C"/>
    <property type="match status" value="1"/>
</dbReference>
<dbReference type="InterPro" id="IPR039697">
    <property type="entry name" value="Alcohol_dehydrogenase_Fe"/>
</dbReference>
<dbReference type="RefSeq" id="WP_114480005.1">
    <property type="nucleotide sequence ID" value="NZ_QPII01000013.1"/>
</dbReference>
<comment type="caution">
    <text evidence="6">The sequence shown here is derived from an EMBL/GenBank/DDBJ whole genome shotgun (WGS) entry which is preliminary data.</text>
</comment>
<dbReference type="PANTHER" id="PTHR11496:SF102">
    <property type="entry name" value="ALCOHOL DEHYDROGENASE 4"/>
    <property type="match status" value="1"/>
</dbReference>
<comment type="cofactor">
    <cofactor evidence="1">
        <name>Fe cation</name>
        <dbReference type="ChEBI" id="CHEBI:24875"/>
    </cofactor>
</comment>
<dbReference type="GO" id="GO:0046872">
    <property type="term" value="F:metal ion binding"/>
    <property type="evidence" value="ECO:0007669"/>
    <property type="project" value="InterPro"/>
</dbReference>
<dbReference type="AlphaFoldDB" id="A0A368TU96"/>
<dbReference type="PANTHER" id="PTHR11496">
    <property type="entry name" value="ALCOHOL DEHYDROGENASE"/>
    <property type="match status" value="1"/>
</dbReference>
<dbReference type="FunFam" id="3.40.50.1970:FF:000003">
    <property type="entry name" value="Alcohol dehydrogenase, iron-containing"/>
    <property type="match status" value="1"/>
</dbReference>
<gene>
    <name evidence="6" type="ORF">DU505_16065</name>
</gene>
<dbReference type="InterPro" id="IPR056798">
    <property type="entry name" value="ADH_Fe_C"/>
</dbReference>
<name>A0A368TU96_9GAMM</name>
<reference evidence="6 7" key="1">
    <citation type="submission" date="2018-07" db="EMBL/GenBank/DDBJ databases">
        <title>Halomonas montanilacus sp. nov., isolated from Lake Pengyan on Tibetan Plateau.</title>
        <authorList>
            <person name="Lu H."/>
            <person name="Xing P."/>
            <person name="Wu Q."/>
        </authorList>
    </citation>
    <scope>NUCLEOTIDE SEQUENCE [LARGE SCALE GENOMIC DNA]</scope>
    <source>
        <strain evidence="6 7">PYC7W</strain>
    </source>
</reference>
<dbReference type="Gene3D" id="3.40.50.1970">
    <property type="match status" value="1"/>
</dbReference>
<evidence type="ECO:0000259" key="4">
    <source>
        <dbReference type="Pfam" id="PF00465"/>
    </source>
</evidence>
<evidence type="ECO:0000313" key="7">
    <source>
        <dbReference type="Proteomes" id="UP000252405"/>
    </source>
</evidence>
<proteinExistence type="inferred from homology"/>
<evidence type="ECO:0000256" key="2">
    <source>
        <dbReference type="ARBA" id="ARBA00007358"/>
    </source>
</evidence>
<accession>A0A368TU96</accession>
<feature type="domain" description="Fe-containing alcohol dehydrogenase-like C-terminal" evidence="5">
    <location>
        <begin position="201"/>
        <end position="400"/>
    </location>
</feature>
<dbReference type="InterPro" id="IPR001670">
    <property type="entry name" value="ADH_Fe/GldA"/>
</dbReference>
<dbReference type="Pfam" id="PF00465">
    <property type="entry name" value="Fe-ADH"/>
    <property type="match status" value="1"/>
</dbReference>
<dbReference type="GO" id="GO:0004022">
    <property type="term" value="F:alcohol dehydrogenase (NAD+) activity"/>
    <property type="evidence" value="ECO:0007669"/>
    <property type="project" value="TreeGrafter"/>
</dbReference>
<evidence type="ECO:0000256" key="3">
    <source>
        <dbReference type="ARBA" id="ARBA00023002"/>
    </source>
</evidence>
<evidence type="ECO:0000256" key="1">
    <source>
        <dbReference type="ARBA" id="ARBA00001962"/>
    </source>
</evidence>
<protein>
    <submittedName>
        <fullName evidence="6">Iron-containing alcohol dehydrogenase</fullName>
    </submittedName>
</protein>
<evidence type="ECO:0000313" key="6">
    <source>
        <dbReference type="EMBL" id="RCV87827.1"/>
    </source>
</evidence>
<dbReference type="Gene3D" id="1.20.1090.10">
    <property type="entry name" value="Dehydroquinate synthase-like - alpha domain"/>
    <property type="match status" value="1"/>
</dbReference>
<evidence type="ECO:0000259" key="5">
    <source>
        <dbReference type="Pfam" id="PF25137"/>
    </source>
</evidence>